<keyword evidence="3" id="KW-1185">Reference proteome</keyword>
<evidence type="ECO:0000313" key="2">
    <source>
        <dbReference type="EMBL" id="MDX7987626.1"/>
    </source>
</evidence>
<dbReference type="Pfam" id="PF05145">
    <property type="entry name" value="AbrB"/>
    <property type="match status" value="1"/>
</dbReference>
<dbReference type="Proteomes" id="UP001271890">
    <property type="component" value="Unassembled WGS sequence"/>
</dbReference>
<feature type="transmembrane region" description="Helical" evidence="1">
    <location>
        <begin position="139"/>
        <end position="156"/>
    </location>
</feature>
<feature type="transmembrane region" description="Helical" evidence="1">
    <location>
        <begin position="176"/>
        <end position="194"/>
    </location>
</feature>
<evidence type="ECO:0000256" key="1">
    <source>
        <dbReference type="SAM" id="Phobius"/>
    </source>
</evidence>
<gene>
    <name evidence="2" type="ORF">FE392_09815</name>
</gene>
<comment type="caution">
    <text evidence="2">The sequence shown here is derived from an EMBL/GenBank/DDBJ whole genome shotgun (WGS) entry which is preliminary data.</text>
</comment>
<accession>A0ABU4SA61</accession>
<reference evidence="3" key="1">
    <citation type="journal article" date="2024" name="Toxins">
        <title>Genome Sequence Analysis of Native Xenorhabdus Strains Isolated from Entomopathogenic Nematodes in Argentina.</title>
        <authorList>
            <person name="Palma L."/>
            <person name="Frizzo L."/>
            <person name="Kaiser S."/>
            <person name="Berry C."/>
            <person name="Caballero P."/>
            <person name="Bode H.B."/>
            <person name="Del Valle E.E."/>
        </authorList>
    </citation>
    <scope>NUCLEOTIDE SEQUENCE [LARGE SCALE GENOMIC DNA]</scope>
    <source>
        <strain evidence="3">12</strain>
    </source>
</reference>
<keyword evidence="1" id="KW-0812">Transmembrane</keyword>
<dbReference type="PIRSF" id="PIRSF038991">
    <property type="entry name" value="Protein_AbrB"/>
    <property type="match status" value="1"/>
</dbReference>
<feature type="transmembrane region" description="Helical" evidence="1">
    <location>
        <begin position="80"/>
        <end position="101"/>
    </location>
</feature>
<dbReference type="EMBL" id="VCDN01000036">
    <property type="protein sequence ID" value="MDX7987626.1"/>
    <property type="molecule type" value="Genomic_DNA"/>
</dbReference>
<feature type="transmembrane region" description="Helical" evidence="1">
    <location>
        <begin position="12"/>
        <end position="40"/>
    </location>
</feature>
<organism evidence="2 3">
    <name type="scientific">Xenorhabdus santafensis</name>
    <dbReference type="NCBI Taxonomy" id="2582833"/>
    <lineage>
        <taxon>Bacteria</taxon>
        <taxon>Pseudomonadati</taxon>
        <taxon>Pseudomonadota</taxon>
        <taxon>Gammaproteobacteria</taxon>
        <taxon>Enterobacterales</taxon>
        <taxon>Morganellaceae</taxon>
        <taxon>Xenorhabdus</taxon>
    </lineage>
</organism>
<keyword evidence="1" id="KW-1133">Transmembrane helix</keyword>
<proteinExistence type="predicted"/>
<dbReference type="InterPro" id="IPR007820">
    <property type="entry name" value="AbrB_fam"/>
</dbReference>
<feature type="transmembrane region" description="Helical" evidence="1">
    <location>
        <begin position="309"/>
        <end position="335"/>
    </location>
</feature>
<feature type="transmembrane region" description="Helical" evidence="1">
    <location>
        <begin position="201"/>
        <end position="218"/>
    </location>
</feature>
<feature type="transmembrane region" description="Helical" evidence="1">
    <location>
        <begin position="230"/>
        <end position="252"/>
    </location>
</feature>
<feature type="transmembrane region" description="Helical" evidence="1">
    <location>
        <begin position="264"/>
        <end position="289"/>
    </location>
</feature>
<dbReference type="PANTHER" id="PTHR38457">
    <property type="entry name" value="REGULATOR ABRB-RELATED"/>
    <property type="match status" value="1"/>
</dbReference>
<dbReference type="PANTHER" id="PTHR38457:SF1">
    <property type="entry name" value="REGULATOR ABRB-RELATED"/>
    <property type="match status" value="1"/>
</dbReference>
<keyword evidence="1" id="KW-0472">Membrane</keyword>
<name>A0ABU4SA61_9GAMM</name>
<protein>
    <submittedName>
        <fullName evidence="2">AbrB family transcriptional regulator</fullName>
    </submittedName>
</protein>
<sequence>MAMKSLLGIIPCVFLGWVLSLLGVPLAYMFGAIAAVIIAFRLKIELTAPKHSLTIVQIVLGSSIGLMIKELPMEEGQDILRLLPALLICLVLQFSVGYWWFHRKMGWNRAESMLGAVPGALAAIIVLTEHSKTPPQKIVISHAIRLVVLIIIAGIITGLNPPPAAEPVTFVYTPEIIGWLLLIAIGGYVVGVLLERIRVPAPYMLTSLVVASVVHYWSGINLKVPELLNLLSMALMGMRIGLYFNAFSGSALIRNIWNSLQSVFIALVVTVSVAIVTAQLVDYPIYLLVLSWAPGSMEAMLFAAMAMKVNVGIVMASHIIRMSLLHIVPMFFVIIEGRRKKN</sequence>
<evidence type="ECO:0000313" key="3">
    <source>
        <dbReference type="Proteomes" id="UP001271890"/>
    </source>
</evidence>